<dbReference type="AlphaFoldDB" id="A0A7D5ZA98"/>
<dbReference type="Pfam" id="PF08282">
    <property type="entry name" value="Hydrolase_3"/>
    <property type="match status" value="1"/>
</dbReference>
<dbReference type="NCBIfam" id="TIGR01484">
    <property type="entry name" value="HAD-SF-IIB"/>
    <property type="match status" value="1"/>
</dbReference>
<accession>A0A7D5ZA98</accession>
<comment type="cofactor">
    <cofactor evidence="1">
        <name>Mg(2+)</name>
        <dbReference type="ChEBI" id="CHEBI:18420"/>
    </cofactor>
</comment>
<keyword evidence="2" id="KW-0479">Metal-binding</keyword>
<dbReference type="Gene3D" id="3.40.50.1000">
    <property type="entry name" value="HAD superfamily/HAD-like"/>
    <property type="match status" value="1"/>
</dbReference>
<organism evidence="6 7">
    <name type="scientific">Chitinibacter fontanus</name>
    <dbReference type="NCBI Taxonomy" id="1737446"/>
    <lineage>
        <taxon>Bacteria</taxon>
        <taxon>Pseudomonadati</taxon>
        <taxon>Pseudomonadota</taxon>
        <taxon>Betaproteobacteria</taxon>
        <taxon>Neisseriales</taxon>
        <taxon>Chitinibacteraceae</taxon>
        <taxon>Chitinibacter</taxon>
    </lineage>
</organism>
<dbReference type="SFLD" id="SFLDS00003">
    <property type="entry name" value="Haloacid_Dehalogenase"/>
    <property type="match status" value="1"/>
</dbReference>
<dbReference type="SUPFAM" id="SSF56784">
    <property type="entry name" value="HAD-like"/>
    <property type="match status" value="1"/>
</dbReference>
<evidence type="ECO:0000256" key="4">
    <source>
        <dbReference type="ARBA" id="ARBA00022842"/>
    </source>
</evidence>
<gene>
    <name evidence="6" type="ORF">HZU75_03020</name>
</gene>
<dbReference type="Proteomes" id="UP000510822">
    <property type="component" value="Chromosome"/>
</dbReference>
<dbReference type="Gene3D" id="3.30.1240.10">
    <property type="match status" value="1"/>
</dbReference>
<dbReference type="KEGG" id="cfon:HZU75_03020"/>
<keyword evidence="7" id="KW-1185">Reference proteome</keyword>
<name>A0A7D5ZA98_9NEIS</name>
<dbReference type="InterPro" id="IPR006379">
    <property type="entry name" value="HAD-SF_hydro_IIB"/>
</dbReference>
<evidence type="ECO:0000256" key="2">
    <source>
        <dbReference type="ARBA" id="ARBA00022723"/>
    </source>
</evidence>
<evidence type="ECO:0000256" key="5">
    <source>
        <dbReference type="ARBA" id="ARBA00034778"/>
    </source>
</evidence>
<dbReference type="GO" id="GO:0016791">
    <property type="term" value="F:phosphatase activity"/>
    <property type="evidence" value="ECO:0007669"/>
    <property type="project" value="UniProtKB-ARBA"/>
</dbReference>
<dbReference type="EMBL" id="CP058952">
    <property type="protein sequence ID" value="QLI83163.1"/>
    <property type="molecule type" value="Genomic_DNA"/>
</dbReference>
<keyword evidence="3 6" id="KW-0378">Hydrolase</keyword>
<dbReference type="NCBIfam" id="TIGR00099">
    <property type="entry name" value="Cof-subfamily"/>
    <property type="match status" value="1"/>
</dbReference>
<comment type="similarity">
    <text evidence="5">Belongs to the HAD-like hydrolase superfamily. Cof family.</text>
</comment>
<dbReference type="InterPro" id="IPR036412">
    <property type="entry name" value="HAD-like_sf"/>
</dbReference>
<dbReference type="PANTHER" id="PTHR47267:SF4">
    <property type="entry name" value="PYRIDOXAL PHOSPHATE PHOSPHATASE YIGL"/>
    <property type="match status" value="1"/>
</dbReference>
<dbReference type="InterPro" id="IPR023214">
    <property type="entry name" value="HAD_sf"/>
</dbReference>
<dbReference type="PANTHER" id="PTHR47267">
    <property type="match status" value="1"/>
</dbReference>
<dbReference type="SFLD" id="SFLDG01140">
    <property type="entry name" value="C2.B:_Phosphomannomutase_and_P"/>
    <property type="match status" value="1"/>
</dbReference>
<dbReference type="CDD" id="cd07516">
    <property type="entry name" value="HAD_Pase"/>
    <property type="match status" value="1"/>
</dbReference>
<evidence type="ECO:0000313" key="7">
    <source>
        <dbReference type="Proteomes" id="UP000510822"/>
    </source>
</evidence>
<dbReference type="InterPro" id="IPR000150">
    <property type="entry name" value="Cof"/>
</dbReference>
<reference evidence="6 7" key="1">
    <citation type="journal article" date="2016" name="Int. J. Syst. Evol. Microbiol.">
        <title>Chitinibacter fontanus sp. nov., isolated from a spring.</title>
        <authorList>
            <person name="Sheu S.Y."/>
            <person name="Li Y.S."/>
            <person name="Young C.C."/>
            <person name="Chen W.M."/>
        </authorList>
    </citation>
    <scope>NUCLEOTIDE SEQUENCE [LARGE SCALE GENOMIC DNA]</scope>
    <source>
        <strain evidence="6 7">STM-7</strain>
    </source>
</reference>
<sequence length="267" mass="28769">MHTMIVTDLDGTLLDAEHKVDPFTAETIQTLAANGINITIATGRHFLDVKGIRSVLGVAAHLITSNGARVHAPDDQEIYAENIAPDLARTLMQPAISAGSLLNAYVDEGWLVEKETPELVGVYYKDSGFSYQVCDLKNHSGEGIAKILYIGEHEALSQIEANILAQYRGQVYITFSAHDCLEVMAPSVSKGHALQAVLARLDSDKAHCIAFGDGQNDIEMLGVAGTAFVMANASEKLKAAHPNLPVIGSNDKHGVATQLRSMFKELF</sequence>
<evidence type="ECO:0000313" key="6">
    <source>
        <dbReference type="EMBL" id="QLI83163.1"/>
    </source>
</evidence>
<keyword evidence="4" id="KW-0460">Magnesium</keyword>
<dbReference type="GO" id="GO:0046872">
    <property type="term" value="F:metal ion binding"/>
    <property type="evidence" value="ECO:0007669"/>
    <property type="project" value="UniProtKB-KW"/>
</dbReference>
<proteinExistence type="inferred from homology"/>
<protein>
    <submittedName>
        <fullName evidence="6">Cof-type HAD-IIB family hydrolase</fullName>
    </submittedName>
</protein>
<evidence type="ECO:0000256" key="3">
    <source>
        <dbReference type="ARBA" id="ARBA00022801"/>
    </source>
</evidence>
<evidence type="ECO:0000256" key="1">
    <source>
        <dbReference type="ARBA" id="ARBA00001946"/>
    </source>
</evidence>